<accession>A0AAE0I5L0</accession>
<dbReference type="Proteomes" id="UP001283341">
    <property type="component" value="Unassembled WGS sequence"/>
</dbReference>
<evidence type="ECO:0000313" key="2">
    <source>
        <dbReference type="EMBL" id="KAK3318983.1"/>
    </source>
</evidence>
<dbReference type="AlphaFoldDB" id="A0AAE0I5L0"/>
<organism evidence="2 3">
    <name type="scientific">Apodospora peruviana</name>
    <dbReference type="NCBI Taxonomy" id="516989"/>
    <lineage>
        <taxon>Eukaryota</taxon>
        <taxon>Fungi</taxon>
        <taxon>Dikarya</taxon>
        <taxon>Ascomycota</taxon>
        <taxon>Pezizomycotina</taxon>
        <taxon>Sordariomycetes</taxon>
        <taxon>Sordariomycetidae</taxon>
        <taxon>Sordariales</taxon>
        <taxon>Lasiosphaeriaceae</taxon>
        <taxon>Apodospora</taxon>
    </lineage>
</organism>
<dbReference type="EMBL" id="JAUEDM010000004">
    <property type="protein sequence ID" value="KAK3318983.1"/>
    <property type="molecule type" value="Genomic_DNA"/>
</dbReference>
<dbReference type="InterPro" id="IPR015422">
    <property type="entry name" value="PyrdxlP-dep_Trfase_small"/>
</dbReference>
<protein>
    <submittedName>
        <fullName evidence="2">Uncharacterized protein</fullName>
    </submittedName>
</protein>
<reference evidence="2" key="1">
    <citation type="journal article" date="2023" name="Mol. Phylogenet. Evol.">
        <title>Genome-scale phylogeny and comparative genomics of the fungal order Sordariales.</title>
        <authorList>
            <person name="Hensen N."/>
            <person name="Bonometti L."/>
            <person name="Westerberg I."/>
            <person name="Brannstrom I.O."/>
            <person name="Guillou S."/>
            <person name="Cros-Aarteil S."/>
            <person name="Calhoun S."/>
            <person name="Haridas S."/>
            <person name="Kuo A."/>
            <person name="Mondo S."/>
            <person name="Pangilinan J."/>
            <person name="Riley R."/>
            <person name="LaButti K."/>
            <person name="Andreopoulos B."/>
            <person name="Lipzen A."/>
            <person name="Chen C."/>
            <person name="Yan M."/>
            <person name="Daum C."/>
            <person name="Ng V."/>
            <person name="Clum A."/>
            <person name="Steindorff A."/>
            <person name="Ohm R.A."/>
            <person name="Martin F."/>
            <person name="Silar P."/>
            <person name="Natvig D.O."/>
            <person name="Lalanne C."/>
            <person name="Gautier V."/>
            <person name="Ament-Velasquez S.L."/>
            <person name="Kruys A."/>
            <person name="Hutchinson M.I."/>
            <person name="Powell A.J."/>
            <person name="Barry K."/>
            <person name="Miller A.N."/>
            <person name="Grigoriev I.V."/>
            <person name="Debuchy R."/>
            <person name="Gladieux P."/>
            <person name="Hiltunen Thoren M."/>
            <person name="Johannesson H."/>
        </authorList>
    </citation>
    <scope>NUCLEOTIDE SEQUENCE</scope>
    <source>
        <strain evidence="2">CBS 118394</strain>
    </source>
</reference>
<keyword evidence="3" id="KW-1185">Reference proteome</keyword>
<feature type="region of interest" description="Disordered" evidence="1">
    <location>
        <begin position="147"/>
        <end position="174"/>
    </location>
</feature>
<dbReference type="Gene3D" id="3.90.1150.10">
    <property type="entry name" value="Aspartate Aminotransferase, domain 1"/>
    <property type="match status" value="1"/>
</dbReference>
<sequence>MNKGIGEGYKKARTARVKIRGVLLAKTQVDLTRSRVVSAGAADLSPPGPHRSCERCYGHDLTDNLMLAHRDAEGDRSLLRAETAKYRGRELKLMGHFKQNGVWIDHGKIFFGEELGWFRLTVSDDRKALEIGLQRLGALGRRCRKLRSRDGSDQTRPRNTRRQTLRTIPDLWKT</sequence>
<proteinExistence type="predicted"/>
<gene>
    <name evidence="2" type="ORF">B0H66DRAFT_533486</name>
</gene>
<name>A0AAE0I5L0_9PEZI</name>
<reference evidence="2" key="2">
    <citation type="submission" date="2023-06" db="EMBL/GenBank/DDBJ databases">
        <authorList>
            <consortium name="Lawrence Berkeley National Laboratory"/>
            <person name="Haridas S."/>
            <person name="Hensen N."/>
            <person name="Bonometti L."/>
            <person name="Westerberg I."/>
            <person name="Brannstrom I.O."/>
            <person name="Guillou S."/>
            <person name="Cros-Aarteil S."/>
            <person name="Calhoun S."/>
            <person name="Kuo A."/>
            <person name="Mondo S."/>
            <person name="Pangilinan J."/>
            <person name="Riley R."/>
            <person name="Labutti K."/>
            <person name="Andreopoulos B."/>
            <person name="Lipzen A."/>
            <person name="Chen C."/>
            <person name="Yanf M."/>
            <person name="Daum C."/>
            <person name="Ng V."/>
            <person name="Clum A."/>
            <person name="Steindorff A."/>
            <person name="Ohm R."/>
            <person name="Martin F."/>
            <person name="Silar P."/>
            <person name="Natvig D."/>
            <person name="Lalanne C."/>
            <person name="Gautier V."/>
            <person name="Ament-Velasquez S.L."/>
            <person name="Kruys A."/>
            <person name="Hutchinson M.I."/>
            <person name="Powell A.J."/>
            <person name="Barry K."/>
            <person name="Miller A.N."/>
            <person name="Grigoriev I.V."/>
            <person name="Debuchy R."/>
            <person name="Gladieux P."/>
            <person name="Thoren M.H."/>
            <person name="Johannesson H."/>
        </authorList>
    </citation>
    <scope>NUCLEOTIDE SEQUENCE</scope>
    <source>
        <strain evidence="2">CBS 118394</strain>
    </source>
</reference>
<comment type="caution">
    <text evidence="2">The sequence shown here is derived from an EMBL/GenBank/DDBJ whole genome shotgun (WGS) entry which is preliminary data.</text>
</comment>
<evidence type="ECO:0000256" key="1">
    <source>
        <dbReference type="SAM" id="MobiDB-lite"/>
    </source>
</evidence>
<evidence type="ECO:0000313" key="3">
    <source>
        <dbReference type="Proteomes" id="UP001283341"/>
    </source>
</evidence>